<dbReference type="STRING" id="1299998.AUL39_09770"/>
<comment type="caution">
    <text evidence="1">The sequence shown here is derived from an EMBL/GenBank/DDBJ whole genome shotgun (WGS) entry which is preliminary data.</text>
</comment>
<sequence length="181" mass="19247">MALGSLSPFRATRYVASVDLIDIDTLVAAGVRLVLLDRDNTCVPRDTHVAPPAVKAWLGRLRDAGISACLLSNNFHSGEVAASACELGCRVVDHAMKPAPFSAWVAMARMGVGPEQTVIVGDQVFTDILAGNLAGVRTILVRPQSRRDLWYTQIFRLGEALVLRGVEFEGEGPGASGCSDG</sequence>
<dbReference type="AlphaFoldDB" id="A0A100YUM6"/>
<dbReference type="NCBIfam" id="TIGR01668">
    <property type="entry name" value="YqeG_hyp_ppase"/>
    <property type="match status" value="1"/>
</dbReference>
<dbReference type="Proteomes" id="UP000054078">
    <property type="component" value="Unassembled WGS sequence"/>
</dbReference>
<evidence type="ECO:0000313" key="1">
    <source>
        <dbReference type="EMBL" id="KUH57994.1"/>
    </source>
</evidence>
<dbReference type="GO" id="GO:0008962">
    <property type="term" value="F:phosphatidylglycerophosphatase activity"/>
    <property type="evidence" value="ECO:0007669"/>
    <property type="project" value="InterPro"/>
</dbReference>
<dbReference type="SUPFAM" id="SSF56784">
    <property type="entry name" value="HAD-like"/>
    <property type="match status" value="1"/>
</dbReference>
<reference evidence="1 2" key="1">
    <citation type="submission" date="2015-12" db="EMBL/GenBank/DDBJ databases">
        <title>Draft Genome Sequence of Olsenella scatoligenes SK9K4T; a Producer of 3-Methylindole- (skatole) and 4-Methylphenol- (p-cresol) Isolated from Pig Feces.</title>
        <authorList>
            <person name="Li X."/>
            <person name="Borg B."/>
            <person name="Canibe N."/>
        </authorList>
    </citation>
    <scope>NUCLEOTIDE SEQUENCE [LARGE SCALE GENOMIC DNA]</scope>
    <source>
        <strain evidence="1 2">SK9K4</strain>
    </source>
</reference>
<keyword evidence="2" id="KW-1185">Reference proteome</keyword>
<dbReference type="OrthoDB" id="9787572at2"/>
<dbReference type="RefSeq" id="WP_059055841.1">
    <property type="nucleotide sequence ID" value="NZ_LOJF01000011.1"/>
</dbReference>
<proteinExistence type="predicted"/>
<dbReference type="Gene3D" id="3.40.50.1000">
    <property type="entry name" value="HAD superfamily/HAD-like"/>
    <property type="match status" value="1"/>
</dbReference>
<dbReference type="PANTHER" id="PTHR19288:SF25">
    <property type="entry name" value="PHOSPHATIDYLGLYCEROPHOSPHATASE GEP4, MITOCHONDRIAL"/>
    <property type="match status" value="1"/>
</dbReference>
<organism evidence="1 2">
    <name type="scientific">Tractidigestivibacter scatoligenes</name>
    <name type="common">Olsenella scatoligenes</name>
    <dbReference type="NCBI Taxonomy" id="1299998"/>
    <lineage>
        <taxon>Bacteria</taxon>
        <taxon>Bacillati</taxon>
        <taxon>Actinomycetota</taxon>
        <taxon>Coriobacteriia</taxon>
        <taxon>Coriobacteriales</taxon>
        <taxon>Atopobiaceae</taxon>
        <taxon>Tractidigestivibacter</taxon>
    </lineage>
</organism>
<gene>
    <name evidence="1" type="ORF">AUL39_09770</name>
</gene>
<dbReference type="PANTHER" id="PTHR19288">
    <property type="entry name" value="4-NITROPHENYLPHOSPHATASE-RELATED"/>
    <property type="match status" value="1"/>
</dbReference>
<protein>
    <submittedName>
        <fullName evidence="1">Haloacid dehalogenase</fullName>
    </submittedName>
</protein>
<dbReference type="GO" id="GO:0005737">
    <property type="term" value="C:cytoplasm"/>
    <property type="evidence" value="ECO:0007669"/>
    <property type="project" value="TreeGrafter"/>
</dbReference>
<evidence type="ECO:0000313" key="2">
    <source>
        <dbReference type="Proteomes" id="UP000054078"/>
    </source>
</evidence>
<dbReference type="InterPro" id="IPR010021">
    <property type="entry name" value="PGPP1/Gep4"/>
</dbReference>
<dbReference type="InterPro" id="IPR036412">
    <property type="entry name" value="HAD-like_sf"/>
</dbReference>
<dbReference type="InterPro" id="IPR023214">
    <property type="entry name" value="HAD_sf"/>
</dbReference>
<dbReference type="Pfam" id="PF13242">
    <property type="entry name" value="Hydrolase_like"/>
    <property type="match status" value="1"/>
</dbReference>
<accession>A0A100YUM6</accession>
<name>A0A100YUM6_TRASO</name>
<dbReference type="EMBL" id="LOJF01000011">
    <property type="protein sequence ID" value="KUH57994.1"/>
    <property type="molecule type" value="Genomic_DNA"/>
</dbReference>